<evidence type="ECO:0000256" key="7">
    <source>
        <dbReference type="PROSITE-ProRule" id="PRU00076"/>
    </source>
</evidence>
<dbReference type="PROSITE" id="PS00022">
    <property type="entry name" value="EGF_1"/>
    <property type="match status" value="1"/>
</dbReference>
<keyword evidence="1 7" id="KW-0245">EGF-like domain</keyword>
<keyword evidence="6 7" id="KW-1015">Disulfide bond</keyword>
<dbReference type="PANTHER" id="PTHR14949">
    <property type="entry name" value="EGF-LIKE-DOMAIN, MULTIPLE 7, 8"/>
    <property type="match status" value="1"/>
</dbReference>
<evidence type="ECO:0000256" key="3">
    <source>
        <dbReference type="ARBA" id="ARBA00022737"/>
    </source>
</evidence>
<dbReference type="CDD" id="cd00054">
    <property type="entry name" value="EGF_CA"/>
    <property type="match status" value="1"/>
</dbReference>
<feature type="disulfide bond" evidence="7">
    <location>
        <begin position="117"/>
        <end position="127"/>
    </location>
</feature>
<accession>A0A1B6ED49</accession>
<dbReference type="PANTHER" id="PTHR14949:SF56">
    <property type="entry name" value="EGF-LIKE-DOMAIN, MULTIPLE 7"/>
    <property type="match status" value="1"/>
</dbReference>
<dbReference type="InterPro" id="IPR001881">
    <property type="entry name" value="EGF-like_Ca-bd_dom"/>
</dbReference>
<evidence type="ECO:0000256" key="8">
    <source>
        <dbReference type="SAM" id="SignalP"/>
    </source>
</evidence>
<feature type="chain" id="PRO_5008581991" description="EGF-like domain-containing protein" evidence="8">
    <location>
        <begin position="17"/>
        <end position="299"/>
    </location>
</feature>
<evidence type="ECO:0008006" key="12">
    <source>
        <dbReference type="Google" id="ProtNLM"/>
    </source>
</evidence>
<dbReference type="AlphaFoldDB" id="A0A1B6ED49"/>
<dbReference type="PROSITE" id="PS01187">
    <property type="entry name" value="EGF_CA"/>
    <property type="match status" value="1"/>
</dbReference>
<dbReference type="PROSITE" id="PS51041">
    <property type="entry name" value="EMI"/>
    <property type="match status" value="1"/>
</dbReference>
<keyword evidence="5" id="KW-0175">Coiled coil</keyword>
<feature type="domain" description="EGF-like" evidence="9">
    <location>
        <begin position="113"/>
        <end position="145"/>
    </location>
</feature>
<dbReference type="Pfam" id="PF07546">
    <property type="entry name" value="EMI"/>
    <property type="match status" value="1"/>
</dbReference>
<dbReference type="InterPro" id="IPR050969">
    <property type="entry name" value="Dev_Signal_Modulators"/>
</dbReference>
<dbReference type="InterPro" id="IPR011489">
    <property type="entry name" value="EMI_domain"/>
</dbReference>
<proteinExistence type="predicted"/>
<dbReference type="InterPro" id="IPR013111">
    <property type="entry name" value="EGF_extracell"/>
</dbReference>
<dbReference type="GO" id="GO:0005102">
    <property type="term" value="F:signaling receptor binding"/>
    <property type="evidence" value="ECO:0007669"/>
    <property type="project" value="TreeGrafter"/>
</dbReference>
<feature type="signal peptide" evidence="8">
    <location>
        <begin position="1"/>
        <end position="16"/>
    </location>
</feature>
<keyword evidence="2 8" id="KW-0732">Signal</keyword>
<evidence type="ECO:0000256" key="5">
    <source>
        <dbReference type="ARBA" id="ARBA00023054"/>
    </source>
</evidence>
<evidence type="ECO:0000256" key="4">
    <source>
        <dbReference type="ARBA" id="ARBA00022837"/>
    </source>
</evidence>
<organism evidence="11">
    <name type="scientific">Clastoptera arizonana</name>
    <name type="common">Arizona spittle bug</name>
    <dbReference type="NCBI Taxonomy" id="38151"/>
    <lineage>
        <taxon>Eukaryota</taxon>
        <taxon>Metazoa</taxon>
        <taxon>Ecdysozoa</taxon>
        <taxon>Arthropoda</taxon>
        <taxon>Hexapoda</taxon>
        <taxon>Insecta</taxon>
        <taxon>Pterygota</taxon>
        <taxon>Neoptera</taxon>
        <taxon>Paraneoptera</taxon>
        <taxon>Hemiptera</taxon>
        <taxon>Auchenorrhyncha</taxon>
        <taxon>Cercopoidea</taxon>
        <taxon>Clastopteridae</taxon>
        <taxon>Clastoptera</taxon>
    </lineage>
</organism>
<evidence type="ECO:0000256" key="6">
    <source>
        <dbReference type="ARBA" id="ARBA00023157"/>
    </source>
</evidence>
<dbReference type="SMART" id="SM00179">
    <property type="entry name" value="EGF_CA"/>
    <property type="match status" value="2"/>
</dbReference>
<dbReference type="FunFam" id="2.10.25.10:FF:000010">
    <property type="entry name" value="Pro-epidermal growth factor"/>
    <property type="match status" value="1"/>
</dbReference>
<protein>
    <recommendedName>
        <fullName evidence="12">EGF-like domain-containing protein</fullName>
    </recommendedName>
</protein>
<dbReference type="GO" id="GO:0005509">
    <property type="term" value="F:calcium ion binding"/>
    <property type="evidence" value="ECO:0007669"/>
    <property type="project" value="InterPro"/>
</dbReference>
<dbReference type="Pfam" id="PF14670">
    <property type="entry name" value="FXa_inhibition"/>
    <property type="match status" value="1"/>
</dbReference>
<name>A0A1B6ED49_9HEMI</name>
<feature type="disulfide bond" evidence="7">
    <location>
        <begin position="151"/>
        <end position="161"/>
    </location>
</feature>
<comment type="caution">
    <text evidence="7">Lacks conserved residue(s) required for the propagation of feature annotation.</text>
</comment>
<sequence>MRSTWILLVFITSTVANEWSESDTTSTQRPIQTKYHSGRHVCSSESVKKFEAYKKPNFQSYSRRCHNNKVCRGIRVTYETAYRDVYDSKASQPPTFVCCPGWAQVSKTSHSCNKPVCSTDCLNGGTCSMPDRCTCPPGYKGLYCETDINECQETRPCDHTCINTNGSYHCSCKPGYFLQSDGKTCLKKVKTRKADGKDYDVEILARKLSKLEKIVKSSKYELQTELSDSPTNSELQSAFESLQKKMETLNRNQQEHWSKLESELERLQPLCRRVDSIERRIDQCGICNCRDRIIARILP</sequence>
<dbReference type="PROSITE" id="PS00010">
    <property type="entry name" value="ASX_HYDROXYL"/>
    <property type="match status" value="1"/>
</dbReference>
<dbReference type="SUPFAM" id="SSF57184">
    <property type="entry name" value="Growth factor receptor domain"/>
    <property type="match status" value="1"/>
</dbReference>
<evidence type="ECO:0000313" key="11">
    <source>
        <dbReference type="EMBL" id="JAS35851.1"/>
    </source>
</evidence>
<dbReference type="Pfam" id="PF07974">
    <property type="entry name" value="EGF_2"/>
    <property type="match status" value="1"/>
</dbReference>
<evidence type="ECO:0000259" key="9">
    <source>
        <dbReference type="PROSITE" id="PS50026"/>
    </source>
</evidence>
<dbReference type="InterPro" id="IPR018097">
    <property type="entry name" value="EGF_Ca-bd_CS"/>
</dbReference>
<evidence type="ECO:0000259" key="10">
    <source>
        <dbReference type="PROSITE" id="PS51041"/>
    </source>
</evidence>
<dbReference type="PROSITE" id="PS50026">
    <property type="entry name" value="EGF_3"/>
    <property type="match status" value="2"/>
</dbReference>
<evidence type="ECO:0000256" key="2">
    <source>
        <dbReference type="ARBA" id="ARBA00022729"/>
    </source>
</evidence>
<evidence type="ECO:0000256" key="1">
    <source>
        <dbReference type="ARBA" id="ARBA00022536"/>
    </source>
</evidence>
<gene>
    <name evidence="11" type="ORF">g.3497</name>
</gene>
<dbReference type="InterPro" id="IPR000742">
    <property type="entry name" value="EGF"/>
</dbReference>
<dbReference type="GO" id="GO:0009986">
    <property type="term" value="C:cell surface"/>
    <property type="evidence" value="ECO:0007669"/>
    <property type="project" value="TreeGrafter"/>
</dbReference>
<keyword evidence="4" id="KW-0106">Calcium</keyword>
<dbReference type="EMBL" id="GEDC01001447">
    <property type="protein sequence ID" value="JAS35851.1"/>
    <property type="molecule type" value="Transcribed_RNA"/>
</dbReference>
<feature type="domain" description="EGF-like" evidence="9">
    <location>
        <begin position="147"/>
        <end position="186"/>
    </location>
</feature>
<dbReference type="PROSITE" id="PS01186">
    <property type="entry name" value="EGF_2"/>
    <property type="match status" value="2"/>
</dbReference>
<reference evidence="11" key="1">
    <citation type="submission" date="2015-12" db="EMBL/GenBank/DDBJ databases">
        <title>De novo transcriptome assembly of four potential Pierce s Disease insect vectors from Arizona vineyards.</title>
        <authorList>
            <person name="Tassone E.E."/>
        </authorList>
    </citation>
    <scope>NUCLEOTIDE SEQUENCE</scope>
</reference>
<dbReference type="InterPro" id="IPR000152">
    <property type="entry name" value="EGF-type_Asp/Asn_hydroxyl_site"/>
</dbReference>
<dbReference type="GO" id="GO:0005576">
    <property type="term" value="C:extracellular region"/>
    <property type="evidence" value="ECO:0007669"/>
    <property type="project" value="TreeGrafter"/>
</dbReference>
<dbReference type="InterPro" id="IPR009030">
    <property type="entry name" value="Growth_fac_rcpt_cys_sf"/>
</dbReference>
<dbReference type="Gene3D" id="2.10.25.10">
    <property type="entry name" value="Laminin"/>
    <property type="match status" value="2"/>
</dbReference>
<dbReference type="SMART" id="SM00181">
    <property type="entry name" value="EGF"/>
    <property type="match status" value="2"/>
</dbReference>
<feature type="domain" description="EMI" evidence="10">
    <location>
        <begin position="38"/>
        <end position="114"/>
    </location>
</feature>
<keyword evidence="3" id="KW-0677">Repeat</keyword>
<feature type="disulfide bond" evidence="7">
    <location>
        <begin position="135"/>
        <end position="144"/>
    </location>
</feature>